<evidence type="ECO:0000256" key="1">
    <source>
        <dbReference type="ARBA" id="ARBA00004906"/>
    </source>
</evidence>
<dbReference type="GO" id="GO:0016567">
    <property type="term" value="P:protein ubiquitination"/>
    <property type="evidence" value="ECO:0007669"/>
    <property type="project" value="UniProtKB-UniPathway"/>
</dbReference>
<dbReference type="Pfam" id="PF02214">
    <property type="entry name" value="BTB_2"/>
    <property type="match status" value="1"/>
</dbReference>
<dbReference type="Pfam" id="PF19329">
    <property type="entry name" value="KCTD11_21_C"/>
    <property type="match status" value="1"/>
</dbReference>
<feature type="domain" description="BTB" evidence="4">
    <location>
        <begin position="20"/>
        <end position="121"/>
    </location>
</feature>
<keyword evidence="3" id="KW-0833">Ubl conjugation pathway</keyword>
<reference evidence="6" key="1">
    <citation type="submission" date="2025-08" db="UniProtKB">
        <authorList>
            <consortium name="RefSeq"/>
        </authorList>
    </citation>
    <scope>IDENTIFICATION</scope>
</reference>
<dbReference type="PANTHER" id="PTHR14499:SF7">
    <property type="entry name" value="BTB_POZ DOMAIN-CONTAINING PROTEIN KCTD11"/>
    <property type="match status" value="1"/>
</dbReference>
<keyword evidence="5" id="KW-1185">Reference proteome</keyword>
<dbReference type="UniPathway" id="UPA00143"/>
<dbReference type="SMART" id="SM00225">
    <property type="entry name" value="BTB"/>
    <property type="match status" value="1"/>
</dbReference>
<dbReference type="PANTHER" id="PTHR14499">
    <property type="entry name" value="POTASSIUM CHANNEL TETRAMERIZATION DOMAIN-CONTAINING"/>
    <property type="match status" value="1"/>
</dbReference>
<dbReference type="RefSeq" id="XP_014034432.1">
    <property type="nucleotide sequence ID" value="XM_014178957.2"/>
</dbReference>
<evidence type="ECO:0000256" key="2">
    <source>
        <dbReference type="ARBA" id="ARBA00022604"/>
    </source>
</evidence>
<dbReference type="PaxDb" id="8030-ENSSSAP00000064562"/>
<dbReference type="Gene3D" id="3.30.710.10">
    <property type="entry name" value="Potassium Channel Kv1.1, Chain A"/>
    <property type="match status" value="1"/>
</dbReference>
<proteinExistence type="predicted"/>
<dbReference type="KEGG" id="sasa:106589233"/>
<gene>
    <name evidence="6" type="primary">LOC106589233</name>
</gene>
<dbReference type="AlphaFoldDB" id="A0A1S3Q3A7"/>
<accession>A0A1S3Q3A7</accession>
<dbReference type="CDD" id="cd18365">
    <property type="entry name" value="BTB_POZ_KCTD6_like"/>
    <property type="match status" value="1"/>
</dbReference>
<dbReference type="Proteomes" id="UP001652741">
    <property type="component" value="Chromosome ssa28"/>
</dbReference>
<evidence type="ECO:0000259" key="4">
    <source>
        <dbReference type="SMART" id="SM00225"/>
    </source>
</evidence>
<keyword evidence="2" id="KW-0341">Growth regulation</keyword>
<evidence type="ECO:0000256" key="3">
    <source>
        <dbReference type="ARBA" id="ARBA00022786"/>
    </source>
</evidence>
<dbReference type="InterPro" id="IPR003131">
    <property type="entry name" value="T1-type_BTB"/>
</dbReference>
<dbReference type="InterPro" id="IPR045763">
    <property type="entry name" value="KCTD11/21_C"/>
</dbReference>
<evidence type="ECO:0000313" key="6">
    <source>
        <dbReference type="RefSeq" id="XP_014034432.1"/>
    </source>
</evidence>
<evidence type="ECO:0000313" key="5">
    <source>
        <dbReference type="Proteomes" id="UP001652741"/>
    </source>
</evidence>
<name>A0A1S3Q3A7_SALSA</name>
<comment type="pathway">
    <text evidence="1">Protein modification; protein ubiquitination.</text>
</comment>
<dbReference type="InterPro" id="IPR011333">
    <property type="entry name" value="SKP1/BTB/POZ_sf"/>
</dbReference>
<dbReference type="GeneID" id="106589233"/>
<dbReference type="SUPFAM" id="SSF54695">
    <property type="entry name" value="POZ domain"/>
    <property type="match status" value="1"/>
</dbReference>
<dbReference type="GO" id="GO:0051260">
    <property type="term" value="P:protein homooligomerization"/>
    <property type="evidence" value="ECO:0007669"/>
    <property type="project" value="InterPro"/>
</dbReference>
<organism evidence="5 6">
    <name type="scientific">Salmo salar</name>
    <name type="common">Atlantic salmon</name>
    <dbReference type="NCBI Taxonomy" id="8030"/>
    <lineage>
        <taxon>Eukaryota</taxon>
        <taxon>Metazoa</taxon>
        <taxon>Chordata</taxon>
        <taxon>Craniata</taxon>
        <taxon>Vertebrata</taxon>
        <taxon>Euteleostomi</taxon>
        <taxon>Actinopterygii</taxon>
        <taxon>Neopterygii</taxon>
        <taxon>Teleostei</taxon>
        <taxon>Protacanthopterygii</taxon>
        <taxon>Salmoniformes</taxon>
        <taxon>Salmonidae</taxon>
        <taxon>Salmoninae</taxon>
        <taxon>Salmo</taxon>
    </lineage>
</organism>
<dbReference type="OrthoDB" id="2414723at2759"/>
<dbReference type="STRING" id="8030.ENSSSAP00000064562"/>
<sequence>MLNLNSSDSNINSNSNSLSDPVSLNVGGEIYTTTLDTLTRYRDSMLGAMFTGQISTLRDKRGNVFIDRDGKVFRYILNFLRSSSLDLPDGFSEMRLLRREADFFQIRPLLDEIQRHVEAGALSLRNAPRRALLLVDVDCQVRVLHFNLRRAPENYELRTCSVCILTAEIFCTWRTFLVLLCERFSYRTTQGLTSPNPSDQRYNRLKLEWVPRPDELPQDQYEKQRYRGLIISDSWATQTHFGDLCDAIIPRRSPCEVKDMHRFLEELLTVSLAEGFRVDSVTPDSMDVLNCHTLQLVR</sequence>
<protein>
    <submittedName>
        <fullName evidence="6">BTB/POZ domain-containing protein KCTD21-like</fullName>
    </submittedName>
</protein>
<dbReference type="InterPro" id="IPR000210">
    <property type="entry name" value="BTB/POZ_dom"/>
</dbReference>